<protein>
    <recommendedName>
        <fullName evidence="3">Auxin-responsive protein</fullName>
    </recommendedName>
</protein>
<dbReference type="SUPFAM" id="SSF54277">
    <property type="entry name" value="CAD &amp; PB1 domains"/>
    <property type="match status" value="1"/>
</dbReference>
<dbReference type="Gene3D" id="3.10.20.90">
    <property type="entry name" value="Phosphatidylinositol 3-kinase Catalytic Subunit, Chain A, domain 1"/>
    <property type="match status" value="1"/>
</dbReference>
<keyword evidence="3" id="KW-0804">Transcription</keyword>
<comment type="subcellular location">
    <subcellularLocation>
        <location evidence="3">Nucleus</location>
    </subcellularLocation>
</comment>
<keyword evidence="6" id="KW-1185">Reference proteome</keyword>
<organism evidence="5 6">
    <name type="scientific">Aegilops tauschii subsp. strangulata</name>
    <name type="common">Goatgrass</name>
    <dbReference type="NCBI Taxonomy" id="200361"/>
    <lineage>
        <taxon>Eukaryota</taxon>
        <taxon>Viridiplantae</taxon>
        <taxon>Streptophyta</taxon>
        <taxon>Embryophyta</taxon>
        <taxon>Tracheophyta</taxon>
        <taxon>Spermatophyta</taxon>
        <taxon>Magnoliopsida</taxon>
        <taxon>Liliopsida</taxon>
        <taxon>Poales</taxon>
        <taxon>Poaceae</taxon>
        <taxon>BOP clade</taxon>
        <taxon>Pooideae</taxon>
        <taxon>Triticodae</taxon>
        <taxon>Triticeae</taxon>
        <taxon>Triticinae</taxon>
        <taxon>Aegilops</taxon>
    </lineage>
</organism>
<dbReference type="Pfam" id="PF02309">
    <property type="entry name" value="AUX_IAA"/>
    <property type="match status" value="1"/>
</dbReference>
<keyword evidence="3" id="KW-0927">Auxin signaling pathway</keyword>
<reference evidence="5" key="3">
    <citation type="journal article" date="2017" name="Nature">
        <title>Genome sequence of the progenitor of the wheat D genome Aegilops tauschii.</title>
        <authorList>
            <person name="Luo M.C."/>
            <person name="Gu Y.Q."/>
            <person name="Puiu D."/>
            <person name="Wang H."/>
            <person name="Twardziok S.O."/>
            <person name="Deal K.R."/>
            <person name="Huo N."/>
            <person name="Zhu T."/>
            <person name="Wang L."/>
            <person name="Wang Y."/>
            <person name="McGuire P.E."/>
            <person name="Liu S."/>
            <person name="Long H."/>
            <person name="Ramasamy R.K."/>
            <person name="Rodriguez J.C."/>
            <person name="Van S.L."/>
            <person name="Yuan L."/>
            <person name="Wang Z."/>
            <person name="Xia Z."/>
            <person name="Xiao L."/>
            <person name="Anderson O.D."/>
            <person name="Ouyang S."/>
            <person name="Liang Y."/>
            <person name="Zimin A.V."/>
            <person name="Pertea G."/>
            <person name="Qi P."/>
            <person name="Bennetzen J.L."/>
            <person name="Dai X."/>
            <person name="Dawson M.W."/>
            <person name="Muller H.G."/>
            <person name="Kugler K."/>
            <person name="Rivarola-Duarte L."/>
            <person name="Spannagl M."/>
            <person name="Mayer K.F.X."/>
            <person name="Lu F.H."/>
            <person name="Bevan M.W."/>
            <person name="Leroy P."/>
            <person name="Li P."/>
            <person name="You F.M."/>
            <person name="Sun Q."/>
            <person name="Liu Z."/>
            <person name="Lyons E."/>
            <person name="Wicker T."/>
            <person name="Salzberg S.L."/>
            <person name="Devos K.M."/>
            <person name="Dvorak J."/>
        </authorList>
    </citation>
    <scope>NUCLEOTIDE SEQUENCE [LARGE SCALE GENOMIC DNA]</scope>
    <source>
        <strain evidence="5">cv. AL8/78</strain>
    </source>
</reference>
<keyword evidence="3" id="KW-0539">Nucleus</keyword>
<comment type="function">
    <text evidence="1 3">Aux/IAA proteins are short-lived transcriptional factors that function as repressors of early auxin response genes at low auxin concentrations.</text>
</comment>
<dbReference type="GO" id="GO:0005634">
    <property type="term" value="C:nucleus"/>
    <property type="evidence" value="ECO:0007669"/>
    <property type="project" value="UniProtKB-SubCell"/>
</dbReference>
<dbReference type="GO" id="GO:0009734">
    <property type="term" value="P:auxin-activated signaling pathway"/>
    <property type="evidence" value="ECO:0007669"/>
    <property type="project" value="UniProtKB-UniRule"/>
</dbReference>
<dbReference type="GO" id="GO:0006355">
    <property type="term" value="P:regulation of DNA-templated transcription"/>
    <property type="evidence" value="ECO:0007669"/>
    <property type="project" value="InterPro"/>
</dbReference>
<name>A0A453HLD6_AEGTS</name>
<sequence>RLGFLVVHTQQRDLVLDSIDRFKGLIMMIVAPRNWSLGTRARRLPDCHQQGLSGSGMGAAIEACRRLCFNNGHLAGLDLKKLDGWFATSNKTHFFMIKQAADYQSSDSGEGDCANSDDFIFLYEDFEGDRMLVGDVPWELFLATAKKLCIARHPTSRD</sequence>
<reference evidence="5" key="4">
    <citation type="submission" date="2019-03" db="UniProtKB">
        <authorList>
            <consortium name="EnsemblPlants"/>
        </authorList>
    </citation>
    <scope>IDENTIFICATION</scope>
</reference>
<evidence type="ECO:0000256" key="2">
    <source>
        <dbReference type="ARBA" id="ARBA00011726"/>
    </source>
</evidence>
<accession>A0A453HLD6</accession>
<evidence type="ECO:0000259" key="4">
    <source>
        <dbReference type="Pfam" id="PF02309"/>
    </source>
</evidence>
<dbReference type="AlphaFoldDB" id="A0A453HLD6"/>
<evidence type="ECO:0000256" key="3">
    <source>
        <dbReference type="RuleBase" id="RU004549"/>
    </source>
</evidence>
<reference evidence="6" key="1">
    <citation type="journal article" date="2014" name="Science">
        <title>Ancient hybridizations among the ancestral genomes of bread wheat.</title>
        <authorList>
            <consortium name="International Wheat Genome Sequencing Consortium,"/>
            <person name="Marcussen T."/>
            <person name="Sandve S.R."/>
            <person name="Heier L."/>
            <person name="Spannagl M."/>
            <person name="Pfeifer M."/>
            <person name="Jakobsen K.S."/>
            <person name="Wulff B.B."/>
            <person name="Steuernagel B."/>
            <person name="Mayer K.F."/>
            <person name="Olsen O.A."/>
        </authorList>
    </citation>
    <scope>NUCLEOTIDE SEQUENCE [LARGE SCALE GENOMIC DNA]</scope>
    <source>
        <strain evidence="6">cv. AL8/78</strain>
    </source>
</reference>
<keyword evidence="3" id="KW-0678">Repressor</keyword>
<dbReference type="EnsemblPlants" id="AET4Gv20227900.10">
    <property type="protein sequence ID" value="AET4Gv20227900.10"/>
    <property type="gene ID" value="AET4Gv20227900"/>
</dbReference>
<evidence type="ECO:0000313" key="6">
    <source>
        <dbReference type="Proteomes" id="UP000015105"/>
    </source>
</evidence>
<comment type="similarity">
    <text evidence="3">Belongs to the Aux/IAA family.</text>
</comment>
<proteinExistence type="inferred from homology"/>
<evidence type="ECO:0000256" key="1">
    <source>
        <dbReference type="ARBA" id="ARBA00002159"/>
    </source>
</evidence>
<dbReference type="Gramene" id="AET4Gv20227900.10">
    <property type="protein sequence ID" value="AET4Gv20227900.10"/>
    <property type="gene ID" value="AET4Gv20227900"/>
</dbReference>
<dbReference type="Proteomes" id="UP000015105">
    <property type="component" value="Chromosome 4D"/>
</dbReference>
<dbReference type="PANTHER" id="PTHR31734">
    <property type="entry name" value="AUXIN-RESPONSIVE PROTEIN IAA17"/>
    <property type="match status" value="1"/>
</dbReference>
<dbReference type="InterPro" id="IPR033389">
    <property type="entry name" value="AUX/IAA_dom"/>
</dbReference>
<keyword evidence="3" id="KW-0805">Transcription regulation</keyword>
<dbReference type="InterPro" id="IPR003311">
    <property type="entry name" value="AUX_IAA"/>
</dbReference>
<comment type="subunit">
    <text evidence="2 3">Homodimers and heterodimers.</text>
</comment>
<dbReference type="PANTHER" id="PTHR31734:SF35">
    <property type="entry name" value="AUXIN-RESPONSIVE PROTEIN IAA27"/>
    <property type="match status" value="1"/>
</dbReference>
<reference evidence="6" key="2">
    <citation type="journal article" date="2017" name="Nat. Plants">
        <title>The Aegilops tauschii genome reveals multiple impacts of transposons.</title>
        <authorList>
            <person name="Zhao G."/>
            <person name="Zou C."/>
            <person name="Li K."/>
            <person name="Wang K."/>
            <person name="Li T."/>
            <person name="Gao L."/>
            <person name="Zhang X."/>
            <person name="Wang H."/>
            <person name="Yang Z."/>
            <person name="Liu X."/>
            <person name="Jiang W."/>
            <person name="Mao L."/>
            <person name="Kong X."/>
            <person name="Jiao Y."/>
            <person name="Jia J."/>
        </authorList>
    </citation>
    <scope>NUCLEOTIDE SEQUENCE [LARGE SCALE GENOMIC DNA]</scope>
    <source>
        <strain evidence="6">cv. AL8/78</strain>
    </source>
</reference>
<reference evidence="5" key="5">
    <citation type="journal article" date="2021" name="G3 (Bethesda)">
        <title>Aegilops tauschii genome assembly Aet v5.0 features greater sequence contiguity and improved annotation.</title>
        <authorList>
            <person name="Wang L."/>
            <person name="Zhu T."/>
            <person name="Rodriguez J.C."/>
            <person name="Deal K.R."/>
            <person name="Dubcovsky J."/>
            <person name="McGuire P.E."/>
            <person name="Lux T."/>
            <person name="Spannagl M."/>
            <person name="Mayer K.F.X."/>
            <person name="Baldrich P."/>
            <person name="Meyers B.C."/>
            <person name="Huo N."/>
            <person name="Gu Y.Q."/>
            <person name="Zhou H."/>
            <person name="Devos K.M."/>
            <person name="Bennetzen J.L."/>
            <person name="Unver T."/>
            <person name="Budak H."/>
            <person name="Gulick P.J."/>
            <person name="Galiba G."/>
            <person name="Kalapos B."/>
            <person name="Nelson D.R."/>
            <person name="Li P."/>
            <person name="You F.M."/>
            <person name="Luo M.C."/>
            <person name="Dvorak J."/>
        </authorList>
    </citation>
    <scope>NUCLEOTIDE SEQUENCE [LARGE SCALE GENOMIC DNA]</scope>
    <source>
        <strain evidence="5">cv. AL8/78</strain>
    </source>
</reference>
<evidence type="ECO:0000313" key="5">
    <source>
        <dbReference type="EnsemblPlants" id="AET4Gv20227900.10"/>
    </source>
</evidence>
<feature type="domain" description="AUX/IAA" evidence="4">
    <location>
        <begin position="103"/>
        <end position="153"/>
    </location>
</feature>